<proteinExistence type="predicted"/>
<dbReference type="GO" id="GO:0003676">
    <property type="term" value="F:nucleic acid binding"/>
    <property type="evidence" value="ECO:0007669"/>
    <property type="project" value="InterPro"/>
</dbReference>
<protein>
    <submittedName>
        <fullName evidence="3">Putative retrotransposon protein</fullName>
    </submittedName>
</protein>
<organism evidence="3">
    <name type="scientific">Phyllostachys edulis</name>
    <name type="common">Tortoise shell bamboo</name>
    <name type="synonym">Bambusa edulis</name>
    <dbReference type="NCBI Taxonomy" id="38705"/>
    <lineage>
        <taxon>Eukaryota</taxon>
        <taxon>Viridiplantae</taxon>
        <taxon>Streptophyta</taxon>
        <taxon>Embryophyta</taxon>
        <taxon>Tracheophyta</taxon>
        <taxon>Spermatophyta</taxon>
        <taxon>Magnoliopsida</taxon>
        <taxon>Liliopsida</taxon>
        <taxon>Poales</taxon>
        <taxon>Poaceae</taxon>
        <taxon>BOP clade</taxon>
        <taxon>Bambusoideae</taxon>
        <taxon>Arundinarodae</taxon>
        <taxon>Arundinarieae</taxon>
        <taxon>Arundinariinae</taxon>
        <taxon>Phyllostachys</taxon>
    </lineage>
</organism>
<dbReference type="InterPro" id="IPR036397">
    <property type="entry name" value="RNaseH_sf"/>
</dbReference>
<dbReference type="Pfam" id="PF00665">
    <property type="entry name" value="rve"/>
    <property type="match status" value="1"/>
</dbReference>
<feature type="compositionally biased region" description="Acidic residues" evidence="1">
    <location>
        <begin position="22"/>
        <end position="34"/>
    </location>
</feature>
<evidence type="ECO:0000259" key="2">
    <source>
        <dbReference type="PROSITE" id="PS50994"/>
    </source>
</evidence>
<feature type="domain" description="Integrase catalytic" evidence="2">
    <location>
        <begin position="197"/>
        <end position="364"/>
    </location>
</feature>
<dbReference type="PANTHER" id="PTHR37984">
    <property type="entry name" value="PROTEIN CBG26694"/>
    <property type="match status" value="1"/>
</dbReference>
<feature type="compositionally biased region" description="Basic and acidic residues" evidence="1">
    <location>
        <begin position="66"/>
        <end position="79"/>
    </location>
</feature>
<dbReference type="SUPFAM" id="SSF53098">
    <property type="entry name" value="Ribonuclease H-like"/>
    <property type="match status" value="1"/>
</dbReference>
<feature type="region of interest" description="Disordered" evidence="1">
    <location>
        <begin position="22"/>
        <end position="130"/>
    </location>
</feature>
<evidence type="ECO:0000256" key="1">
    <source>
        <dbReference type="SAM" id="MobiDB-lite"/>
    </source>
</evidence>
<feature type="compositionally biased region" description="Polar residues" evidence="1">
    <location>
        <begin position="80"/>
        <end position="99"/>
    </location>
</feature>
<accession>D3IVU6</accession>
<name>D3IVU6_PHYED</name>
<dbReference type="AlphaFoldDB" id="D3IVU6"/>
<sequence>MVGEWNEENWFDLADYADVDMDAGFDYEPSDDSSDGTVASGDLPTDPGDSAAGGVEEGSLSPTTVRPREGSTLSKDKGQFDQNHTQVDSQHNESFSSKCPNPLEAVRLDKASSGSHNSGTSPASGDHLSLDDIRDSGIKHAFPANSTISPQITSADGDGYNLDFPYLEGITPSHQMVWKSYFLQNAGRQIHQPAQALQTIPLSWPFATWGLNILGPFPKAPGGFEFLFVAIDTFTKWIEAEPMTGITTKAAKRFMMRCVITRFGVPSRIITDNGKQFSSAKFQKFCDELGTRLCYASVAHPQSNGAVERANSQIMRGIKTRVFDQLIKRSGAWVQELPSVLWAIRTTTSRATGETPFFLVFGAEAMLPPELKIRSTRVETFTDSNQEQLRADDINLLEERRNQALIRSAVYQQALRRYYDRKVQPRSLAVGDLVLRLCQSKSNRNKLSPKWEGPYTVVEVTRPGSVRLAMEDGQVLLNSWNIDQLRKFYV</sequence>
<evidence type="ECO:0000313" key="3">
    <source>
        <dbReference type="EMBL" id="ADB85436.1"/>
    </source>
</evidence>
<dbReference type="InterPro" id="IPR050951">
    <property type="entry name" value="Retrovirus_Pol_polyprotein"/>
</dbReference>
<dbReference type="InterPro" id="IPR001584">
    <property type="entry name" value="Integrase_cat-core"/>
</dbReference>
<dbReference type="Gene3D" id="3.30.420.10">
    <property type="entry name" value="Ribonuclease H-like superfamily/Ribonuclease H"/>
    <property type="match status" value="1"/>
</dbReference>
<dbReference type="PANTHER" id="PTHR37984:SF5">
    <property type="entry name" value="PROTEIN NYNRIN-LIKE"/>
    <property type="match status" value="1"/>
</dbReference>
<dbReference type="GO" id="GO:0015074">
    <property type="term" value="P:DNA integration"/>
    <property type="evidence" value="ECO:0007669"/>
    <property type="project" value="InterPro"/>
</dbReference>
<dbReference type="InterPro" id="IPR012337">
    <property type="entry name" value="RNaseH-like_sf"/>
</dbReference>
<feature type="compositionally biased region" description="Polar residues" evidence="1">
    <location>
        <begin position="112"/>
        <end position="123"/>
    </location>
</feature>
<dbReference type="PROSITE" id="PS50994">
    <property type="entry name" value="INTEGRASE"/>
    <property type="match status" value="1"/>
</dbReference>
<dbReference type="EMBL" id="GQ252887">
    <property type="protein sequence ID" value="ADB85436.1"/>
    <property type="molecule type" value="Genomic_DNA"/>
</dbReference>
<reference evidence="3" key="1">
    <citation type="journal article" date="2010" name="J. Integr. Plant Biol.">
        <title>Insights into the bamboo genome: syntenic relationships to rice and sorghum.</title>
        <authorList>
            <person name="Gui Y.J."/>
            <person name="Zhou Y."/>
            <person name="Wang Y."/>
            <person name="Wang S."/>
            <person name="Wang S.Y."/>
            <person name="Hu Y."/>
            <person name="Bo S.P."/>
            <person name="Chen H."/>
            <person name="Zhou C.P."/>
            <person name="Ma N.X."/>
            <person name="Zhang T.Z."/>
            <person name="Fan L.J."/>
        </authorList>
    </citation>
    <scope>NUCLEOTIDE SEQUENCE</scope>
    <source>
        <tissue evidence="3">Shoot</tissue>
    </source>
</reference>